<dbReference type="EC" id="5.1.1.-" evidence="4"/>
<feature type="region of interest" description="Disordered" evidence="3">
    <location>
        <begin position="234"/>
        <end position="262"/>
    </location>
</feature>
<dbReference type="RefSeq" id="WP_109765685.1">
    <property type="nucleotide sequence ID" value="NZ_JASHJV010000004.1"/>
</dbReference>
<dbReference type="SUPFAM" id="SSF53681">
    <property type="entry name" value="Aspartate/glutamate racemase"/>
    <property type="match status" value="2"/>
</dbReference>
<comment type="caution">
    <text evidence="4">The sequence shown here is derived from an EMBL/GenBank/DDBJ whole genome shotgun (WGS) entry which is preliminary data.</text>
</comment>
<dbReference type="Pfam" id="PF01177">
    <property type="entry name" value="Asp_Glu_race"/>
    <property type="match status" value="1"/>
</dbReference>
<dbReference type="InterPro" id="IPR004380">
    <property type="entry name" value="Asp_race"/>
</dbReference>
<dbReference type="Proteomes" id="UP000246132">
    <property type="component" value="Unassembled WGS sequence"/>
</dbReference>
<evidence type="ECO:0000313" key="4">
    <source>
        <dbReference type="EMBL" id="RKF07514.1"/>
    </source>
</evidence>
<feature type="compositionally biased region" description="Basic and acidic residues" evidence="3">
    <location>
        <begin position="251"/>
        <end position="262"/>
    </location>
</feature>
<proteinExistence type="inferred from homology"/>
<dbReference type="OrthoDB" id="9803739at2"/>
<comment type="similarity">
    <text evidence="1">Belongs to the aspartate/glutamate racemases family.</text>
</comment>
<reference evidence="4 5" key="1">
    <citation type="journal article" date="2018" name="Int. J. Syst. Bacteriol.">
        <title>Oceaniradius stylonemae gen. nov., sp. nov., isolated from a red alga, Stylonema cornu-cervi.</title>
        <authorList>
            <person name="Jeong S."/>
        </authorList>
    </citation>
    <scope>NUCLEOTIDE SEQUENCE [LARGE SCALE GENOMIC DNA]</scope>
    <source>
        <strain evidence="4 5">StC1</strain>
    </source>
</reference>
<organism evidence="4 5">
    <name type="scientific">Oceaniradius stylonematis</name>
    <dbReference type="NCBI Taxonomy" id="2184161"/>
    <lineage>
        <taxon>Bacteria</taxon>
        <taxon>Pseudomonadati</taxon>
        <taxon>Pseudomonadota</taxon>
        <taxon>Alphaproteobacteria</taxon>
        <taxon>Hyphomicrobiales</taxon>
        <taxon>Ahrensiaceae</taxon>
        <taxon>Oceaniradius</taxon>
    </lineage>
</organism>
<dbReference type="InterPro" id="IPR001920">
    <property type="entry name" value="Asp/Glu_race"/>
</dbReference>
<name>A0A3A8ALI2_9HYPH</name>
<keyword evidence="5" id="KW-1185">Reference proteome</keyword>
<evidence type="ECO:0000256" key="2">
    <source>
        <dbReference type="ARBA" id="ARBA00023235"/>
    </source>
</evidence>
<gene>
    <name evidence="4" type="ORF">DEM25_006925</name>
</gene>
<dbReference type="PANTHER" id="PTHR21198:SF7">
    <property type="entry name" value="ASPARTATE-GLUTAMATE RACEMASE FAMILY"/>
    <property type="match status" value="1"/>
</dbReference>
<dbReference type="EMBL" id="QFWV02000004">
    <property type="protein sequence ID" value="RKF07514.1"/>
    <property type="molecule type" value="Genomic_DNA"/>
</dbReference>
<dbReference type="Gene3D" id="3.40.50.1860">
    <property type="match status" value="2"/>
</dbReference>
<evidence type="ECO:0000256" key="1">
    <source>
        <dbReference type="ARBA" id="ARBA00007847"/>
    </source>
</evidence>
<dbReference type="NCBIfam" id="TIGR00035">
    <property type="entry name" value="asp_race"/>
    <property type="match status" value="1"/>
</dbReference>
<accession>A0A3A8ALI2</accession>
<dbReference type="GO" id="GO:0047661">
    <property type="term" value="F:amino-acid racemase activity"/>
    <property type="evidence" value="ECO:0007669"/>
    <property type="project" value="InterPro"/>
</dbReference>
<dbReference type="AlphaFoldDB" id="A0A3A8ALI2"/>
<sequence>MTSRKATIGVLGGMGPEATILFMQKMLDAVPANDDCDHVPLIVHNNTQVPSRIRALIEDGGEAPGPVLAAMAKDLEGAGADALAMPCNTAHHYAPVIAEAVSIPFLDMVRLASGKALEQTAPGARIGVLGSPALQATRVFEGPFAQVGLTPIYGNDADARLDIIRSVKKRGVTPDAIGALQVSADRLVERGADVLMVCCTEFSLIADRLRNKAMLFDTLQVLVDACVAFSTGDSQSSEAARGSSAASVPPKSDHLGKENLPC</sequence>
<evidence type="ECO:0000256" key="3">
    <source>
        <dbReference type="SAM" id="MobiDB-lite"/>
    </source>
</evidence>
<keyword evidence="2 4" id="KW-0413">Isomerase</keyword>
<dbReference type="InterPro" id="IPR015942">
    <property type="entry name" value="Asp/Glu/hydantoin_racemase"/>
</dbReference>
<feature type="compositionally biased region" description="Low complexity" evidence="3">
    <location>
        <begin position="234"/>
        <end position="247"/>
    </location>
</feature>
<dbReference type="PANTHER" id="PTHR21198">
    <property type="entry name" value="GLUTAMATE RACEMASE"/>
    <property type="match status" value="1"/>
</dbReference>
<protein>
    <submittedName>
        <fullName evidence="4">Amino acid racemase</fullName>
        <ecNumber evidence="4">5.1.1.-</ecNumber>
    </submittedName>
</protein>
<evidence type="ECO:0000313" key="5">
    <source>
        <dbReference type="Proteomes" id="UP000246132"/>
    </source>
</evidence>